<evidence type="ECO:0000313" key="2">
    <source>
        <dbReference type="Proteomes" id="UP000032633"/>
    </source>
</evidence>
<gene>
    <name evidence="1" type="ORF">VN24_22020</name>
</gene>
<protein>
    <submittedName>
        <fullName evidence="1">Uncharacterized protein</fullName>
    </submittedName>
</protein>
<name>A0A0D5NN76_9BACL</name>
<dbReference type="RefSeq" id="WP_045672179.1">
    <property type="nucleotide sequence ID" value="NZ_CP011058.1"/>
</dbReference>
<dbReference type="KEGG" id="pbj:VN24_22020"/>
<dbReference type="EMBL" id="CP011058">
    <property type="protein sequence ID" value="AJY76754.1"/>
    <property type="molecule type" value="Genomic_DNA"/>
</dbReference>
<keyword evidence="2" id="KW-1185">Reference proteome</keyword>
<dbReference type="HOGENOM" id="CLU_1757009_0_0_9"/>
<dbReference type="AlphaFoldDB" id="A0A0D5NN76"/>
<organism evidence="1 2">
    <name type="scientific">Paenibacillus beijingensis</name>
    <dbReference type="NCBI Taxonomy" id="1126833"/>
    <lineage>
        <taxon>Bacteria</taxon>
        <taxon>Bacillati</taxon>
        <taxon>Bacillota</taxon>
        <taxon>Bacilli</taxon>
        <taxon>Bacillales</taxon>
        <taxon>Paenibacillaceae</taxon>
        <taxon>Paenibacillus</taxon>
    </lineage>
</organism>
<sequence>MFRYVPVWISSIHHLKRWNNLIVNRIDVRRASVPKIRTFLRYKPLPYYSRGDLTLNERELKYKAEVLAEGTLMCCYNLDEKLAFSIPYKDIKALERYPYGDIDWIRIKSGKATMTYDLLMAFGGSGLAPANRAVRTDEMYDILKRGGN</sequence>
<accession>A0A0D5NN76</accession>
<proteinExistence type="predicted"/>
<reference evidence="2" key="2">
    <citation type="submission" date="2015-03" db="EMBL/GenBank/DDBJ databases">
        <title>Genome sequence of Paenibacillus beijingensis strain DSM 24997T.</title>
        <authorList>
            <person name="Kwak Y."/>
            <person name="Shin J.-H."/>
        </authorList>
    </citation>
    <scope>NUCLEOTIDE SEQUENCE [LARGE SCALE GENOMIC DNA]</scope>
    <source>
        <strain evidence="2">DSM 24997</strain>
    </source>
</reference>
<dbReference type="STRING" id="1126833.VN24_22020"/>
<dbReference type="Proteomes" id="UP000032633">
    <property type="component" value="Chromosome"/>
</dbReference>
<evidence type="ECO:0000313" key="1">
    <source>
        <dbReference type="EMBL" id="AJY76754.1"/>
    </source>
</evidence>
<dbReference type="PATRIC" id="fig|1126833.4.peg.4839"/>
<reference evidence="1 2" key="1">
    <citation type="journal article" date="2015" name="J. Biotechnol.">
        <title>Complete genome sequence of Paenibacillus beijingensis 7188(T) (=DSM 24997(T)), a novel rhizobacterium from jujube garden soil.</title>
        <authorList>
            <person name="Kwak Y."/>
            <person name="Shin J.H."/>
        </authorList>
    </citation>
    <scope>NUCLEOTIDE SEQUENCE [LARGE SCALE GENOMIC DNA]</scope>
    <source>
        <strain evidence="1 2">DSM 24997</strain>
    </source>
</reference>